<dbReference type="NCBIfam" id="TIGR00479">
    <property type="entry name" value="rumA"/>
    <property type="match status" value="1"/>
</dbReference>
<dbReference type="InterPro" id="IPR010280">
    <property type="entry name" value="U5_MeTrfase_fam"/>
</dbReference>
<dbReference type="EC" id="2.1.1.-" evidence="7"/>
<dbReference type="InterPro" id="IPR029063">
    <property type="entry name" value="SAM-dependent_MTases_sf"/>
</dbReference>
<organism evidence="7 8">
    <name type="scientific">Marvinbryantia formatexigens DSM 14469</name>
    <dbReference type="NCBI Taxonomy" id="478749"/>
    <lineage>
        <taxon>Bacteria</taxon>
        <taxon>Bacillati</taxon>
        <taxon>Bacillota</taxon>
        <taxon>Clostridia</taxon>
        <taxon>Lachnospirales</taxon>
        <taxon>Lachnospiraceae</taxon>
        <taxon>Marvinbryantia</taxon>
    </lineage>
</organism>
<dbReference type="GO" id="GO:0032259">
    <property type="term" value="P:methylation"/>
    <property type="evidence" value="ECO:0007669"/>
    <property type="project" value="UniProtKB-KW"/>
</dbReference>
<evidence type="ECO:0000256" key="1">
    <source>
        <dbReference type="ARBA" id="ARBA00022603"/>
    </source>
</evidence>
<dbReference type="InterPro" id="IPR012340">
    <property type="entry name" value="NA-bd_OB-fold"/>
</dbReference>
<feature type="binding site" evidence="4">
    <location>
        <position position="410"/>
    </location>
    <ligand>
        <name>S-adenosyl-L-methionine</name>
        <dbReference type="ChEBI" id="CHEBI:59789"/>
    </ligand>
</feature>
<dbReference type="PROSITE" id="PS51687">
    <property type="entry name" value="SAM_MT_RNA_M5U"/>
    <property type="match status" value="1"/>
</dbReference>
<dbReference type="STRING" id="168384.SAMN05660368_03679"/>
<keyword evidence="8" id="KW-1185">Reference proteome</keyword>
<dbReference type="Gene3D" id="3.40.50.150">
    <property type="entry name" value="Vaccinia Virus protein VP39"/>
    <property type="match status" value="2"/>
</dbReference>
<dbReference type="eggNOG" id="COG2265">
    <property type="taxonomic scope" value="Bacteria"/>
</dbReference>
<dbReference type="PANTHER" id="PTHR11061">
    <property type="entry name" value="RNA M5U METHYLTRANSFERASE"/>
    <property type="match status" value="1"/>
</dbReference>
<feature type="binding site" evidence="4">
    <location>
        <position position="360"/>
    </location>
    <ligand>
        <name>S-adenosyl-L-methionine</name>
        <dbReference type="ChEBI" id="CHEBI:59789"/>
    </ligand>
</feature>
<evidence type="ECO:0000256" key="5">
    <source>
        <dbReference type="PROSITE-ProRule" id="PRU10015"/>
    </source>
</evidence>
<dbReference type="Pfam" id="PF05958">
    <property type="entry name" value="tRNA_U5-meth_tr"/>
    <property type="match status" value="1"/>
</dbReference>
<name>C6LFU0_9FIRM</name>
<dbReference type="GO" id="GO:0008173">
    <property type="term" value="F:RNA methyltransferase activity"/>
    <property type="evidence" value="ECO:0007669"/>
    <property type="project" value="InterPro"/>
</dbReference>
<protein>
    <submittedName>
        <fullName evidence="7">23S rRNA (Uracil-5-)-methyltransferase RumA</fullName>
        <ecNumber evidence="7">2.1.1.-</ecNumber>
    </submittedName>
</protein>
<feature type="compositionally biased region" description="Polar residues" evidence="6">
    <location>
        <begin position="257"/>
        <end position="268"/>
    </location>
</feature>
<dbReference type="EMBL" id="ACCL02000011">
    <property type="protein sequence ID" value="EET60304.1"/>
    <property type="molecule type" value="Genomic_DNA"/>
</dbReference>
<comment type="caution">
    <text evidence="7">The sequence shown here is derived from an EMBL/GenBank/DDBJ whole genome shotgun (WGS) entry which is preliminary data.</text>
</comment>
<evidence type="ECO:0000313" key="7">
    <source>
        <dbReference type="EMBL" id="EET60304.1"/>
    </source>
</evidence>
<evidence type="ECO:0000313" key="8">
    <source>
        <dbReference type="Proteomes" id="UP000005561"/>
    </source>
</evidence>
<evidence type="ECO:0000256" key="3">
    <source>
        <dbReference type="ARBA" id="ARBA00022691"/>
    </source>
</evidence>
<dbReference type="Gene3D" id="2.40.50.140">
    <property type="entry name" value="Nucleic acid-binding proteins"/>
    <property type="match status" value="1"/>
</dbReference>
<sequence length="533" mass="58855">MKKGQVLEGKIAEVLFPNKCVTIVEGEEKPVIVKNGIAGQRVRLSVNKIRKGRAEGRILEVLEKSPLEIASPCPHFADCGGCTYQNLPYEAQLALKEQQVKKLLDEVCPEYVFEGILGSPEQSGYRNKMEFSFGDEYFGGPLALGMHKRGSFYDIVTVSGCRIVDEDFRRILACVLDYFRETQTPFYHKLRHTGYLRHLLVRKAKKTGEILIDLVTTSRLELPGAEDDAAQEKEAVPRIGESENAQGCAAQEDETVQRTGESENTQGCAAQEDETVPRIGESENAQENGGQTGAALLQGLAERLRALQLDGTIAGILHTVNDSLADVIKSDRTDILYGKDFFYEELLGLRFKISPFSFFQTNSLGAEVLYDRARSYVGETKDKTIFDLYSGTGTIAQILAPVARKVVGVEIVEEAVAAAKENAAANGLDNCEFLAGDVLKVIDSVEEKPDIIVLDPPRDGIHPKALEKIGAHIRAKRMIYISCKPTSLARDLAELQKYGYQVDRVCCVDMFPGSVHVETVCELALKENQQNDQ</sequence>
<evidence type="ECO:0000256" key="6">
    <source>
        <dbReference type="SAM" id="MobiDB-lite"/>
    </source>
</evidence>
<dbReference type="GO" id="GO:0006396">
    <property type="term" value="P:RNA processing"/>
    <property type="evidence" value="ECO:0007669"/>
    <property type="project" value="InterPro"/>
</dbReference>
<accession>C6LFU0</accession>
<feature type="active site" description="Nucleophile" evidence="4">
    <location>
        <position position="483"/>
    </location>
</feature>
<reference evidence="7" key="1">
    <citation type="submission" date="2009-07" db="EMBL/GenBank/DDBJ databases">
        <authorList>
            <person name="Weinstock G."/>
            <person name="Sodergren E."/>
            <person name="Clifton S."/>
            <person name="Fulton L."/>
            <person name="Fulton B."/>
            <person name="Courtney L."/>
            <person name="Fronick C."/>
            <person name="Harrison M."/>
            <person name="Strong C."/>
            <person name="Farmer C."/>
            <person name="Delahaunty K."/>
            <person name="Markovic C."/>
            <person name="Hall O."/>
            <person name="Minx P."/>
            <person name="Tomlinson C."/>
            <person name="Mitreva M."/>
            <person name="Nelson J."/>
            <person name="Hou S."/>
            <person name="Wollam A."/>
            <person name="Pepin K.H."/>
            <person name="Johnson M."/>
            <person name="Bhonagiri V."/>
            <person name="Nash W.E."/>
            <person name="Warren W."/>
            <person name="Chinwalla A."/>
            <person name="Mardis E.R."/>
            <person name="Wilson R.K."/>
        </authorList>
    </citation>
    <scope>NUCLEOTIDE SEQUENCE [LARGE SCALE GENOMIC DNA]</scope>
    <source>
        <strain evidence="7">DSM 14469</strain>
    </source>
</reference>
<evidence type="ECO:0000256" key="2">
    <source>
        <dbReference type="ARBA" id="ARBA00022679"/>
    </source>
</evidence>
<dbReference type="AlphaFoldDB" id="C6LFU0"/>
<proteinExistence type="inferred from homology"/>
<evidence type="ECO:0000256" key="4">
    <source>
        <dbReference type="PROSITE-ProRule" id="PRU01024"/>
    </source>
</evidence>
<feature type="binding site" evidence="4">
    <location>
        <position position="389"/>
    </location>
    <ligand>
        <name>S-adenosyl-L-methionine</name>
        <dbReference type="ChEBI" id="CHEBI:59789"/>
    </ligand>
</feature>
<feature type="region of interest" description="Disordered" evidence="6">
    <location>
        <begin position="242"/>
        <end position="273"/>
    </location>
</feature>
<keyword evidence="2 4" id="KW-0808">Transferase</keyword>
<dbReference type="CDD" id="cd02440">
    <property type="entry name" value="AdoMet_MTases"/>
    <property type="match status" value="1"/>
</dbReference>
<feature type="active site" evidence="5">
    <location>
        <position position="483"/>
    </location>
</feature>
<dbReference type="Proteomes" id="UP000005561">
    <property type="component" value="Unassembled WGS sequence"/>
</dbReference>
<dbReference type="OrthoDB" id="9804590at2"/>
<keyword evidence="3 4" id="KW-0949">S-adenosyl-L-methionine</keyword>
<gene>
    <name evidence="7" type="primary">rumA</name>
    <name evidence="7" type="ORF">BRYFOR_07500</name>
</gene>
<dbReference type="PROSITE" id="PS01230">
    <property type="entry name" value="TRMA_1"/>
    <property type="match status" value="1"/>
</dbReference>
<dbReference type="PANTHER" id="PTHR11061:SF30">
    <property type="entry name" value="TRNA (URACIL(54)-C(5))-METHYLTRANSFERASE"/>
    <property type="match status" value="1"/>
</dbReference>
<dbReference type="RefSeq" id="WP_006862284.1">
    <property type="nucleotide sequence ID" value="NZ_ACCL02000011.1"/>
</dbReference>
<feature type="binding site" evidence="4">
    <location>
        <position position="455"/>
    </location>
    <ligand>
        <name>S-adenosyl-L-methionine</name>
        <dbReference type="ChEBI" id="CHEBI:59789"/>
    </ligand>
</feature>
<dbReference type="SUPFAM" id="SSF53335">
    <property type="entry name" value="S-adenosyl-L-methionine-dependent methyltransferases"/>
    <property type="match status" value="1"/>
</dbReference>
<dbReference type="InterPro" id="IPR030390">
    <property type="entry name" value="MeTrfase_TrmA_AS"/>
</dbReference>
<comment type="similarity">
    <text evidence="4">Belongs to the class I-like SAM-binding methyltransferase superfamily. RNA M5U methyltransferase family.</text>
</comment>
<keyword evidence="1 4" id="KW-0489">Methyltransferase</keyword>